<keyword evidence="5" id="KW-1185">Reference proteome</keyword>
<name>A0A916TRD8_9SPHN</name>
<dbReference type="InterPro" id="IPR036188">
    <property type="entry name" value="FAD/NAD-bd_sf"/>
</dbReference>
<accession>A0A916TRD8</accession>
<feature type="domain" description="FAD-binding" evidence="3">
    <location>
        <begin position="7"/>
        <end position="345"/>
    </location>
</feature>
<dbReference type="AlphaFoldDB" id="A0A916TRD8"/>
<evidence type="ECO:0000313" key="4">
    <source>
        <dbReference type="EMBL" id="GGB94680.1"/>
    </source>
</evidence>
<gene>
    <name evidence="4" type="ORF">GCM10011494_11440</name>
</gene>
<dbReference type="EMBL" id="BMHK01000005">
    <property type="protein sequence ID" value="GGB94680.1"/>
    <property type="molecule type" value="Genomic_DNA"/>
</dbReference>
<reference evidence="4" key="2">
    <citation type="submission" date="2020-09" db="EMBL/GenBank/DDBJ databases">
        <authorList>
            <person name="Sun Q."/>
            <person name="Zhou Y."/>
        </authorList>
    </citation>
    <scope>NUCLEOTIDE SEQUENCE</scope>
    <source>
        <strain evidence="4">CGMCC 1.15095</strain>
    </source>
</reference>
<keyword evidence="2" id="KW-0503">Monooxygenase</keyword>
<dbReference type="InterPro" id="IPR002938">
    <property type="entry name" value="FAD-bd"/>
</dbReference>
<evidence type="ECO:0000256" key="1">
    <source>
        <dbReference type="ARBA" id="ARBA00023002"/>
    </source>
</evidence>
<dbReference type="GO" id="GO:0004497">
    <property type="term" value="F:monooxygenase activity"/>
    <property type="evidence" value="ECO:0007669"/>
    <property type="project" value="UniProtKB-KW"/>
</dbReference>
<dbReference type="PANTHER" id="PTHR13789:SF309">
    <property type="entry name" value="PUTATIVE (AFU_ORTHOLOGUE AFUA_6G14510)-RELATED"/>
    <property type="match status" value="1"/>
</dbReference>
<keyword evidence="1" id="KW-0560">Oxidoreductase</keyword>
<evidence type="ECO:0000313" key="5">
    <source>
        <dbReference type="Proteomes" id="UP000608154"/>
    </source>
</evidence>
<dbReference type="SUPFAM" id="SSF51905">
    <property type="entry name" value="FAD/NAD(P)-binding domain"/>
    <property type="match status" value="1"/>
</dbReference>
<dbReference type="InterPro" id="IPR050493">
    <property type="entry name" value="FAD-dep_Monooxygenase_BioMet"/>
</dbReference>
<reference evidence="4" key="1">
    <citation type="journal article" date="2014" name="Int. J. Syst. Evol. Microbiol.">
        <title>Complete genome sequence of Corynebacterium casei LMG S-19264T (=DSM 44701T), isolated from a smear-ripened cheese.</title>
        <authorList>
            <consortium name="US DOE Joint Genome Institute (JGI-PGF)"/>
            <person name="Walter F."/>
            <person name="Albersmeier A."/>
            <person name="Kalinowski J."/>
            <person name="Ruckert C."/>
        </authorList>
    </citation>
    <scope>NUCLEOTIDE SEQUENCE</scope>
    <source>
        <strain evidence="4">CGMCC 1.15095</strain>
    </source>
</reference>
<proteinExistence type="predicted"/>
<protein>
    <recommendedName>
        <fullName evidence="3">FAD-binding domain-containing protein</fullName>
    </recommendedName>
</protein>
<organism evidence="4 5">
    <name type="scientific">Novosphingobium endophyticum</name>
    <dbReference type="NCBI Taxonomy" id="1955250"/>
    <lineage>
        <taxon>Bacteria</taxon>
        <taxon>Pseudomonadati</taxon>
        <taxon>Pseudomonadota</taxon>
        <taxon>Alphaproteobacteria</taxon>
        <taxon>Sphingomonadales</taxon>
        <taxon>Sphingomonadaceae</taxon>
        <taxon>Novosphingobium</taxon>
    </lineage>
</organism>
<dbReference type="GO" id="GO:0071949">
    <property type="term" value="F:FAD binding"/>
    <property type="evidence" value="ECO:0007669"/>
    <property type="project" value="InterPro"/>
</dbReference>
<dbReference type="Gene3D" id="3.50.50.60">
    <property type="entry name" value="FAD/NAD(P)-binding domain"/>
    <property type="match status" value="1"/>
</dbReference>
<dbReference type="Pfam" id="PF01494">
    <property type="entry name" value="FAD_binding_3"/>
    <property type="match status" value="1"/>
</dbReference>
<comment type="caution">
    <text evidence="4">The sequence shown here is derived from an EMBL/GenBank/DDBJ whole genome shotgun (WGS) entry which is preliminary data.</text>
</comment>
<dbReference type="PANTHER" id="PTHR13789">
    <property type="entry name" value="MONOOXYGENASE"/>
    <property type="match status" value="1"/>
</dbReference>
<dbReference type="Proteomes" id="UP000608154">
    <property type="component" value="Unassembled WGS sequence"/>
</dbReference>
<dbReference type="RefSeq" id="WP_188769375.1">
    <property type="nucleotide sequence ID" value="NZ_BMHK01000005.1"/>
</dbReference>
<evidence type="ECO:0000256" key="2">
    <source>
        <dbReference type="ARBA" id="ARBA00023033"/>
    </source>
</evidence>
<sequence>MAAIRNALIVGGGLAGLTAAASLARAGVNCKVIDIADGPAGAAITLLNRAVDALNEIGALDGCLAQGKITDAEELFTNFDAAGNRLPAPPMPKSPESDLPQGILIYRPDLYQVLRKAAEDAGANVRIGLSIESLEQSADGVEVTLTDGQTRKYELVVGADGIRSKTRSLILTGEESVEPTYSGVTMFRAVVGGVPDLGPTGHFHAKDLCVIRRMADGRIYFATGREYAERPTFDAQSARETVRDIFSAFSAPLLCAVASKLTDEVKLIVNDYDWLLVKNPWYRGRVVLIGDAAHATTAHLASGGGMAVEDGIVLGQEIGKAATCEEALAAFMARRFDRARFVVEASVQLDQMTQQKVSPAEQSKVRRQAMATLSVPY</sequence>
<dbReference type="PRINTS" id="PR00420">
    <property type="entry name" value="RNGMNOXGNASE"/>
</dbReference>
<evidence type="ECO:0000259" key="3">
    <source>
        <dbReference type="Pfam" id="PF01494"/>
    </source>
</evidence>